<dbReference type="KEGG" id="nsl:BOX37_20040"/>
<keyword evidence="1 3" id="KW-0378">Hydrolase</keyword>
<dbReference type="Gene3D" id="3.20.20.140">
    <property type="entry name" value="Metal-dependent hydrolases"/>
    <property type="match status" value="1"/>
</dbReference>
<dbReference type="InterPro" id="IPR006680">
    <property type="entry name" value="Amidohydro-rel"/>
</dbReference>
<dbReference type="Pfam" id="PF01979">
    <property type="entry name" value="Amidohydro_1"/>
    <property type="match status" value="1"/>
</dbReference>
<proteinExistence type="predicted"/>
<dbReference type="RefSeq" id="WP_071931698.1">
    <property type="nucleotide sequence ID" value="NZ_CP018082.1"/>
</dbReference>
<evidence type="ECO:0000313" key="4">
    <source>
        <dbReference type="Proteomes" id="UP000183810"/>
    </source>
</evidence>
<dbReference type="InterPro" id="IPR050287">
    <property type="entry name" value="MTA/SAH_deaminase"/>
</dbReference>
<reference evidence="3" key="1">
    <citation type="submission" date="2016-11" db="EMBL/GenBank/DDBJ databases">
        <authorList>
            <person name="Jaros S."/>
            <person name="Januszkiewicz K."/>
            <person name="Wedrychowicz H."/>
        </authorList>
    </citation>
    <scope>NUCLEOTIDE SEQUENCE [LARGE SCALE GENOMIC DNA]</scope>
    <source>
        <strain evidence="3">Y48</strain>
    </source>
</reference>
<dbReference type="SUPFAM" id="SSF51556">
    <property type="entry name" value="Metallo-dependent hydrolases"/>
    <property type="match status" value="1"/>
</dbReference>
<dbReference type="InterPro" id="IPR011059">
    <property type="entry name" value="Metal-dep_hydrolase_composite"/>
</dbReference>
<evidence type="ECO:0000256" key="1">
    <source>
        <dbReference type="ARBA" id="ARBA00022801"/>
    </source>
</evidence>
<dbReference type="PANTHER" id="PTHR43794">
    <property type="entry name" value="AMINOHYDROLASE SSNA-RELATED"/>
    <property type="match status" value="1"/>
</dbReference>
<dbReference type="SUPFAM" id="SSF51338">
    <property type="entry name" value="Composite domain of metallo-dependent hydrolases"/>
    <property type="match status" value="1"/>
</dbReference>
<sequence>MISAIKTTDVLSDVSVFTGGKWREHSDIHIVGGIVTDIVPAAVRGSETRHVIPGFVNAHTHLQQSLMRGMAENTGLLEWLQLIGTETVRITPERAYLATVSAALELLRSGTTTVVEHMWPSPSSEVHQAVVRGLRDTGIRAVLGRGIADRADASRRWGFEPALLSPIDDVLDHVTELIELTAGSTISLALAVPNPRSISVQGLAATREYADSHDIPVMIHLLETSVDDVMCREHVGKGAVEFLDTAGFLWPRLLAVHCVELDGPGQELLSERGVAVAYNPVCNMRMGSGVAPVPAMLERGMNVGLGVDGAASNDTQDMFQAFRIGSYLQRVAHKRADIMGFAEMVDIACGGANGNLGLPTVKGGVTIGAPADLTVVRFDRDYATLPVRDAGAMILTAGSAAIVDSVLVDGEVVFRDGRSTRVDEDALTKELAGLDV</sequence>
<dbReference type="Proteomes" id="UP000183810">
    <property type="component" value="Chromosome"/>
</dbReference>
<protein>
    <submittedName>
        <fullName evidence="3">Amidohydrolase</fullName>
    </submittedName>
</protein>
<feature type="domain" description="Amidohydrolase-related" evidence="2">
    <location>
        <begin position="51"/>
        <end position="413"/>
    </location>
</feature>
<organism evidence="3 4">
    <name type="scientific">Nocardia mangyaensis</name>
    <dbReference type="NCBI Taxonomy" id="2213200"/>
    <lineage>
        <taxon>Bacteria</taxon>
        <taxon>Bacillati</taxon>
        <taxon>Actinomycetota</taxon>
        <taxon>Actinomycetes</taxon>
        <taxon>Mycobacteriales</taxon>
        <taxon>Nocardiaceae</taxon>
        <taxon>Nocardia</taxon>
    </lineage>
</organism>
<evidence type="ECO:0000259" key="2">
    <source>
        <dbReference type="Pfam" id="PF01979"/>
    </source>
</evidence>
<gene>
    <name evidence="3" type="ORF">BOX37_20040</name>
</gene>
<dbReference type="Gene3D" id="2.30.40.10">
    <property type="entry name" value="Urease, subunit C, domain 1"/>
    <property type="match status" value="1"/>
</dbReference>
<evidence type="ECO:0000313" key="3">
    <source>
        <dbReference type="EMBL" id="APE38533.1"/>
    </source>
</evidence>
<dbReference type="AlphaFoldDB" id="A0A1J0W2L9"/>
<dbReference type="GO" id="GO:0016810">
    <property type="term" value="F:hydrolase activity, acting on carbon-nitrogen (but not peptide) bonds"/>
    <property type="evidence" value="ECO:0007669"/>
    <property type="project" value="InterPro"/>
</dbReference>
<dbReference type="EMBL" id="CP018082">
    <property type="protein sequence ID" value="APE38533.1"/>
    <property type="molecule type" value="Genomic_DNA"/>
</dbReference>
<name>A0A1J0W2L9_9NOCA</name>
<keyword evidence="4" id="KW-1185">Reference proteome</keyword>
<dbReference type="InterPro" id="IPR032466">
    <property type="entry name" value="Metal_Hydrolase"/>
</dbReference>
<dbReference type="PANTHER" id="PTHR43794:SF11">
    <property type="entry name" value="AMIDOHYDROLASE-RELATED DOMAIN-CONTAINING PROTEIN"/>
    <property type="match status" value="1"/>
</dbReference>
<dbReference type="OrthoDB" id="3189065at2"/>
<accession>A0A1J0W2L9</accession>